<dbReference type="EMBL" id="CM056743">
    <property type="protein sequence ID" value="KAJ8671333.1"/>
    <property type="molecule type" value="Genomic_DNA"/>
</dbReference>
<protein>
    <submittedName>
        <fullName evidence="1">Uncharacterized protein</fullName>
    </submittedName>
</protein>
<proteinExistence type="predicted"/>
<name>A0ACC2NJF4_9HYME</name>
<comment type="caution">
    <text evidence="1">The sequence shown here is derived from an EMBL/GenBank/DDBJ whole genome shotgun (WGS) entry which is preliminary data.</text>
</comment>
<gene>
    <name evidence="1" type="ORF">QAD02_002592</name>
</gene>
<evidence type="ECO:0000313" key="1">
    <source>
        <dbReference type="EMBL" id="KAJ8671333.1"/>
    </source>
</evidence>
<reference evidence="1" key="1">
    <citation type="submission" date="2023-04" db="EMBL/GenBank/DDBJ databases">
        <title>A chromosome-level genome assembly of the parasitoid wasp Eretmocerus hayati.</title>
        <authorList>
            <person name="Zhong Y."/>
            <person name="Liu S."/>
            <person name="Liu Y."/>
        </authorList>
    </citation>
    <scope>NUCLEOTIDE SEQUENCE</scope>
    <source>
        <strain evidence="1">ZJU_SS_LIU_2023</strain>
    </source>
</reference>
<sequence>MLSALTSACCNASPWLEPVKLRPATAPGLESIRRPLVDRVSNLLILICLPDFMVAQLWKSLMESCAIVEVARLKNQQRLHLRWHALITTAASLTSPIMFCITRGRLVGMILRIV</sequence>
<organism evidence="1 2">
    <name type="scientific">Eretmocerus hayati</name>
    <dbReference type="NCBI Taxonomy" id="131215"/>
    <lineage>
        <taxon>Eukaryota</taxon>
        <taxon>Metazoa</taxon>
        <taxon>Ecdysozoa</taxon>
        <taxon>Arthropoda</taxon>
        <taxon>Hexapoda</taxon>
        <taxon>Insecta</taxon>
        <taxon>Pterygota</taxon>
        <taxon>Neoptera</taxon>
        <taxon>Endopterygota</taxon>
        <taxon>Hymenoptera</taxon>
        <taxon>Apocrita</taxon>
        <taxon>Proctotrupomorpha</taxon>
        <taxon>Chalcidoidea</taxon>
        <taxon>Aphelinidae</taxon>
        <taxon>Aphelininae</taxon>
        <taxon>Eretmocerus</taxon>
    </lineage>
</organism>
<accession>A0ACC2NJF4</accession>
<evidence type="ECO:0000313" key="2">
    <source>
        <dbReference type="Proteomes" id="UP001239111"/>
    </source>
</evidence>
<keyword evidence="2" id="KW-1185">Reference proteome</keyword>
<dbReference type="Proteomes" id="UP001239111">
    <property type="component" value="Chromosome 3"/>
</dbReference>